<proteinExistence type="predicted"/>
<reference evidence="1" key="1">
    <citation type="journal article" date="2019" name="bioRxiv">
        <title>The Genome of the Zebra Mussel, Dreissena polymorpha: A Resource for Invasive Species Research.</title>
        <authorList>
            <person name="McCartney M.A."/>
            <person name="Auch B."/>
            <person name="Kono T."/>
            <person name="Mallez S."/>
            <person name="Zhang Y."/>
            <person name="Obille A."/>
            <person name="Becker A."/>
            <person name="Abrahante J.E."/>
            <person name="Garbe J."/>
            <person name="Badalamenti J.P."/>
            <person name="Herman A."/>
            <person name="Mangelson H."/>
            <person name="Liachko I."/>
            <person name="Sullivan S."/>
            <person name="Sone E.D."/>
            <person name="Koren S."/>
            <person name="Silverstein K.A.T."/>
            <person name="Beckman K.B."/>
            <person name="Gohl D.M."/>
        </authorList>
    </citation>
    <scope>NUCLEOTIDE SEQUENCE</scope>
    <source>
        <strain evidence="1">Duluth1</strain>
        <tissue evidence="1">Whole animal</tissue>
    </source>
</reference>
<evidence type="ECO:0000313" key="1">
    <source>
        <dbReference type="EMBL" id="KAH3854183.1"/>
    </source>
</evidence>
<dbReference type="AlphaFoldDB" id="A0A9D4L993"/>
<protein>
    <submittedName>
        <fullName evidence="1">Uncharacterized protein</fullName>
    </submittedName>
</protein>
<name>A0A9D4L993_DREPO</name>
<dbReference type="EMBL" id="JAIWYP010000003">
    <property type="protein sequence ID" value="KAH3854183.1"/>
    <property type="molecule type" value="Genomic_DNA"/>
</dbReference>
<dbReference type="Proteomes" id="UP000828390">
    <property type="component" value="Unassembled WGS sequence"/>
</dbReference>
<comment type="caution">
    <text evidence="1">The sequence shown here is derived from an EMBL/GenBank/DDBJ whole genome shotgun (WGS) entry which is preliminary data.</text>
</comment>
<keyword evidence="2" id="KW-1185">Reference proteome</keyword>
<reference evidence="1" key="2">
    <citation type="submission" date="2020-11" db="EMBL/GenBank/DDBJ databases">
        <authorList>
            <person name="McCartney M.A."/>
            <person name="Auch B."/>
            <person name="Kono T."/>
            <person name="Mallez S."/>
            <person name="Becker A."/>
            <person name="Gohl D.M."/>
            <person name="Silverstein K.A.T."/>
            <person name="Koren S."/>
            <person name="Bechman K.B."/>
            <person name="Herman A."/>
            <person name="Abrahante J.E."/>
            <person name="Garbe J."/>
        </authorList>
    </citation>
    <scope>NUCLEOTIDE SEQUENCE</scope>
    <source>
        <strain evidence="1">Duluth1</strain>
        <tissue evidence="1">Whole animal</tissue>
    </source>
</reference>
<accession>A0A9D4L993</accession>
<gene>
    <name evidence="1" type="ORF">DPMN_096721</name>
</gene>
<sequence>MRNKEIDKRFPEFGSRSVNEKRGVSKLYVFLFKYLGTNKMSNSNTLTSTMAKVIDLNV</sequence>
<organism evidence="1 2">
    <name type="scientific">Dreissena polymorpha</name>
    <name type="common">Zebra mussel</name>
    <name type="synonym">Mytilus polymorpha</name>
    <dbReference type="NCBI Taxonomy" id="45954"/>
    <lineage>
        <taxon>Eukaryota</taxon>
        <taxon>Metazoa</taxon>
        <taxon>Spiralia</taxon>
        <taxon>Lophotrochozoa</taxon>
        <taxon>Mollusca</taxon>
        <taxon>Bivalvia</taxon>
        <taxon>Autobranchia</taxon>
        <taxon>Heteroconchia</taxon>
        <taxon>Euheterodonta</taxon>
        <taxon>Imparidentia</taxon>
        <taxon>Neoheterodontei</taxon>
        <taxon>Myida</taxon>
        <taxon>Dreissenoidea</taxon>
        <taxon>Dreissenidae</taxon>
        <taxon>Dreissena</taxon>
    </lineage>
</organism>
<evidence type="ECO:0000313" key="2">
    <source>
        <dbReference type="Proteomes" id="UP000828390"/>
    </source>
</evidence>